<dbReference type="Proteomes" id="UP001290462">
    <property type="component" value="Unassembled WGS sequence"/>
</dbReference>
<name>A0AAW9JZ11_CARML</name>
<dbReference type="EMBL" id="JAVBVO010000004">
    <property type="protein sequence ID" value="MDZ5759859.1"/>
    <property type="molecule type" value="Genomic_DNA"/>
</dbReference>
<dbReference type="InterPro" id="IPR012441">
    <property type="entry name" value="DUF1643"/>
</dbReference>
<protein>
    <submittedName>
        <fullName evidence="1">DUF1643 domain-containing protein</fullName>
    </submittedName>
</protein>
<accession>A0AAW9JZ11</accession>
<dbReference type="Pfam" id="PF07799">
    <property type="entry name" value="DUF1643"/>
    <property type="match status" value="1"/>
</dbReference>
<evidence type="ECO:0000313" key="2">
    <source>
        <dbReference type="Proteomes" id="UP001290462"/>
    </source>
</evidence>
<reference evidence="1" key="1">
    <citation type="submission" date="2023-08" db="EMBL/GenBank/DDBJ databases">
        <title>Genomic characterization of piscicolin 126 produced by Carnobacterium maltaromaticum CM22 strain isolated from salmon (Salmo salar).</title>
        <authorList>
            <person name="Gonzalez-Gragera E."/>
            <person name="Garcia-Lopez J.D."/>
            <person name="Teso-Perez C."/>
            <person name="Gimenez-Hernandez I."/>
            <person name="Peralta-Sanchez J.M."/>
            <person name="Valdivia E."/>
            <person name="Montalban-Lopez M."/>
            <person name="Martin-Platero A.M."/>
            <person name="Banos A."/>
            <person name="Martinez-Bueno M."/>
        </authorList>
    </citation>
    <scope>NUCLEOTIDE SEQUENCE</scope>
    <source>
        <strain evidence="1">CM22</strain>
    </source>
</reference>
<organism evidence="1 2">
    <name type="scientific">Carnobacterium maltaromaticum</name>
    <name type="common">Carnobacterium piscicola</name>
    <dbReference type="NCBI Taxonomy" id="2751"/>
    <lineage>
        <taxon>Bacteria</taxon>
        <taxon>Bacillati</taxon>
        <taxon>Bacillota</taxon>
        <taxon>Bacilli</taxon>
        <taxon>Lactobacillales</taxon>
        <taxon>Carnobacteriaceae</taxon>
        <taxon>Carnobacterium</taxon>
    </lineage>
</organism>
<dbReference type="AlphaFoldDB" id="A0AAW9JZ11"/>
<evidence type="ECO:0000313" key="1">
    <source>
        <dbReference type="EMBL" id="MDZ5759859.1"/>
    </source>
</evidence>
<sequence length="177" mass="19997">MFEKVSETMKLEMMVNPERTHRYVLSRIWDKKKELATVVTIYPSDLEALQGDLTSLLIVNQLVKLGYGGFHSVNLFSKVGLKSTNSGSLHQAWDEGTDEVIQICAEKSAVIIFAWGSIGETNKIAGARIEQVKEKLQKDAKKWRILSDAEGQAYFHPLASKVRNQWNVVPYKEASKK</sequence>
<dbReference type="RefSeq" id="WP_322809468.1">
    <property type="nucleotide sequence ID" value="NZ_JAVBVO010000004.1"/>
</dbReference>
<comment type="caution">
    <text evidence="1">The sequence shown here is derived from an EMBL/GenBank/DDBJ whole genome shotgun (WGS) entry which is preliminary data.</text>
</comment>
<gene>
    <name evidence="1" type="ORF">RAK27_14450</name>
</gene>
<proteinExistence type="predicted"/>